<dbReference type="InterPro" id="IPR052561">
    <property type="entry name" value="ComplexI_Subunit1"/>
</dbReference>
<feature type="transmembrane region" description="Helical" evidence="5">
    <location>
        <begin position="105"/>
        <end position="124"/>
    </location>
</feature>
<evidence type="ECO:0000256" key="4">
    <source>
        <dbReference type="ARBA" id="ARBA00023136"/>
    </source>
</evidence>
<feature type="transmembrane region" description="Helical" evidence="5">
    <location>
        <begin position="237"/>
        <end position="260"/>
    </location>
</feature>
<dbReference type="GO" id="GO:0005886">
    <property type="term" value="C:plasma membrane"/>
    <property type="evidence" value="ECO:0007669"/>
    <property type="project" value="TreeGrafter"/>
</dbReference>
<dbReference type="Pfam" id="PF00146">
    <property type="entry name" value="NADHdh"/>
    <property type="match status" value="1"/>
</dbReference>
<evidence type="ECO:0000256" key="1">
    <source>
        <dbReference type="ARBA" id="ARBA00004141"/>
    </source>
</evidence>
<dbReference type="InterPro" id="IPR001694">
    <property type="entry name" value="NADH_UbQ_OxRdtase_su1/FPO"/>
</dbReference>
<keyword evidence="3 5" id="KW-1133">Transmembrane helix</keyword>
<dbReference type="Proteomes" id="UP000319296">
    <property type="component" value="Unassembled WGS sequence"/>
</dbReference>
<feature type="transmembrane region" description="Helical" evidence="5">
    <location>
        <begin position="272"/>
        <end position="293"/>
    </location>
</feature>
<dbReference type="PANTHER" id="PTHR43359">
    <property type="entry name" value="FORMATE HYDROGENLYASE SUBUNIT 4"/>
    <property type="match status" value="1"/>
</dbReference>
<comment type="caution">
    <text evidence="6">The sequence shown here is derived from an EMBL/GenBank/DDBJ whole genome shotgun (WGS) entry which is preliminary data.</text>
</comment>
<feature type="transmembrane region" description="Helical" evidence="5">
    <location>
        <begin position="305"/>
        <end position="323"/>
    </location>
</feature>
<proteinExistence type="predicted"/>
<feature type="transmembrane region" description="Helical" evidence="5">
    <location>
        <begin position="178"/>
        <end position="197"/>
    </location>
</feature>
<accession>A0A519BK31</accession>
<keyword evidence="4 5" id="KW-0472">Membrane</keyword>
<feature type="transmembrane region" description="Helical" evidence="5">
    <location>
        <begin position="74"/>
        <end position="93"/>
    </location>
</feature>
<keyword evidence="2 5" id="KW-0812">Transmembrane</keyword>
<reference evidence="6 7" key="1">
    <citation type="journal article" date="2019" name="ISME J.">
        <title>Insights into ecological role of a new deltaproteobacterial order Candidatus Acidulodesulfobacterales by metagenomics and metatranscriptomics.</title>
        <authorList>
            <person name="Tan S."/>
            <person name="Liu J."/>
            <person name="Fang Y."/>
            <person name="Hedlund B.P."/>
            <person name="Lian Z.H."/>
            <person name="Huang L.Y."/>
            <person name="Li J.T."/>
            <person name="Huang L.N."/>
            <person name="Li W.J."/>
            <person name="Jiang H.C."/>
            <person name="Dong H.L."/>
            <person name="Shu W.S."/>
        </authorList>
    </citation>
    <scope>NUCLEOTIDE SEQUENCE [LARGE SCALE GENOMIC DNA]</scope>
    <source>
        <strain evidence="6">AP1</strain>
    </source>
</reference>
<evidence type="ECO:0000256" key="2">
    <source>
        <dbReference type="ARBA" id="ARBA00022692"/>
    </source>
</evidence>
<organism evidence="6 7">
    <name type="scientific">Candidatus Acididesulfobacter diazotrophicus</name>
    <dbReference type="NCBI Taxonomy" id="2597226"/>
    <lineage>
        <taxon>Bacteria</taxon>
        <taxon>Deltaproteobacteria</taxon>
        <taxon>Candidatus Acidulodesulfobacterales</taxon>
        <taxon>Candidatus Acididesulfobacter</taxon>
    </lineage>
</organism>
<protein>
    <submittedName>
        <fullName evidence="6">Formate hydrogenlyase subunit 4</fullName>
    </submittedName>
</protein>
<dbReference type="AlphaFoldDB" id="A0A519BK31"/>
<feature type="transmembrane region" description="Helical" evidence="5">
    <location>
        <begin position="12"/>
        <end position="32"/>
    </location>
</feature>
<evidence type="ECO:0000313" key="6">
    <source>
        <dbReference type="EMBL" id="RZD17628.1"/>
    </source>
</evidence>
<feature type="transmembrane region" description="Helical" evidence="5">
    <location>
        <begin position="139"/>
        <end position="158"/>
    </location>
</feature>
<dbReference type="GO" id="GO:0016829">
    <property type="term" value="F:lyase activity"/>
    <property type="evidence" value="ECO:0007669"/>
    <property type="project" value="UniProtKB-KW"/>
</dbReference>
<gene>
    <name evidence="6" type="ORF">EVG15_10135</name>
</gene>
<evidence type="ECO:0000256" key="3">
    <source>
        <dbReference type="ARBA" id="ARBA00022989"/>
    </source>
</evidence>
<evidence type="ECO:0000313" key="7">
    <source>
        <dbReference type="Proteomes" id="UP000319296"/>
    </source>
</evidence>
<dbReference type="EMBL" id="SGBB01000028">
    <property type="protein sequence ID" value="RZD17628.1"/>
    <property type="molecule type" value="Genomic_DNA"/>
</dbReference>
<name>A0A519BK31_9DELT</name>
<sequence length="325" mass="36135">MWNDILNLKVALIGIAQILILIIIAPFINSYINKIKSILRGQRGRPLLQGYKDIFKLIRKEVVLSEDASYISKIAPYIVFVSILVSACFLPVFSPQALLSFTGDIIALVYTIGLGTFFMALYGMDQASSFGGLGSSRDILIASLAEPTLMLVIFAFALQTKTTNISQIFIDIHKNGFLNYPVSYVFALMAFLIISIAENGRIPVDNPDTHLELTMVHEAMILEGSGRHLALFEYSSYLKLIIFITLASNIFLPIGIYSGVSSSISSFSFLTILYAILFYILKVLIFATPIAFIEISMAKLRFFRVPDFLMLGFVLSIISLVLYSI</sequence>
<keyword evidence="6" id="KW-0456">Lyase</keyword>
<evidence type="ECO:0000256" key="5">
    <source>
        <dbReference type="SAM" id="Phobius"/>
    </source>
</evidence>
<dbReference type="PANTHER" id="PTHR43359:SF1">
    <property type="entry name" value="FORMATE HYDROGENLYASE SUBUNIT 4-RELATED"/>
    <property type="match status" value="1"/>
</dbReference>
<comment type="subcellular location">
    <subcellularLocation>
        <location evidence="1">Membrane</location>
        <topology evidence="1">Multi-pass membrane protein</topology>
    </subcellularLocation>
</comment>